<feature type="transmembrane region" description="Helical" evidence="12">
    <location>
        <begin position="6"/>
        <end position="24"/>
    </location>
</feature>
<reference evidence="14 15" key="1">
    <citation type="journal article" date="2005" name="Genome Res.">
        <title>Living with two extremes: conclusions from the genome sequence of Natronomonas pharaonis.</title>
        <authorList>
            <person name="Falb M."/>
            <person name="Pfeiffer F."/>
            <person name="Palm P."/>
            <person name="Rodewald K."/>
            <person name="Hickmann V."/>
            <person name="Tittor J."/>
            <person name="Oesterhelt D."/>
        </authorList>
    </citation>
    <scope>NUCLEOTIDE SEQUENCE [LARGE SCALE GENOMIC DNA]</scope>
    <source>
        <strain evidence="15">ATCC 35678 / DSM 2160 / CIP 103997 / JCM 8858 / NBRC 14720 / NCIMB 2260 / Gabara</strain>
    </source>
</reference>
<name>A0A1U7EXN9_NATPD</name>
<keyword evidence="4" id="KW-0808">Transferase</keyword>
<evidence type="ECO:0000256" key="1">
    <source>
        <dbReference type="ARBA" id="ARBA00000900"/>
    </source>
</evidence>
<evidence type="ECO:0000313" key="14">
    <source>
        <dbReference type="EMBL" id="CAI49941.1"/>
    </source>
</evidence>
<feature type="transmembrane region" description="Helical" evidence="12">
    <location>
        <begin position="241"/>
        <end position="259"/>
    </location>
</feature>
<dbReference type="EnsemblBacteria" id="CAI49941">
    <property type="protein sequence ID" value="CAI49941"/>
    <property type="gene ID" value="NP_3700A"/>
</dbReference>
<comment type="catalytic activity">
    <reaction evidence="1">
        <text>S-ubiquitinyl-[E2 ubiquitin-conjugating enzyme]-L-cysteine + [acceptor protein]-L-lysine = [E2 ubiquitin-conjugating enzyme]-L-cysteine + N(6)-ubiquitinyl-[acceptor protein]-L-lysine.</text>
        <dbReference type="EC" id="2.3.2.27"/>
    </reaction>
</comment>
<dbReference type="AlphaFoldDB" id="A0A1U7EXN9"/>
<dbReference type="OrthoDB" id="170690at2157"/>
<evidence type="ECO:0000256" key="5">
    <source>
        <dbReference type="ARBA" id="ARBA00022692"/>
    </source>
</evidence>
<dbReference type="GO" id="GO:0061630">
    <property type="term" value="F:ubiquitin protein ligase activity"/>
    <property type="evidence" value="ECO:0007669"/>
    <property type="project" value="UniProtKB-EC"/>
</dbReference>
<dbReference type="Pfam" id="PF12483">
    <property type="entry name" value="GIDE"/>
    <property type="match status" value="1"/>
</dbReference>
<evidence type="ECO:0000256" key="12">
    <source>
        <dbReference type="SAM" id="Phobius"/>
    </source>
</evidence>
<evidence type="ECO:0000256" key="6">
    <source>
        <dbReference type="ARBA" id="ARBA00022723"/>
    </source>
</evidence>
<evidence type="ECO:0000256" key="7">
    <source>
        <dbReference type="ARBA" id="ARBA00022771"/>
    </source>
</evidence>
<feature type="domain" description="E3 Ubiquitin ligase MUL1-like" evidence="13">
    <location>
        <begin position="84"/>
        <end position="252"/>
    </location>
</feature>
<comment type="subcellular location">
    <subcellularLocation>
        <location evidence="2">Membrane</location>
        <topology evidence="2">Multi-pass membrane protein</topology>
    </subcellularLocation>
</comment>
<keyword evidence="7" id="KW-0863">Zinc-finger</keyword>
<keyword evidence="6" id="KW-0479">Metal-binding</keyword>
<dbReference type="GO" id="GO:0008270">
    <property type="term" value="F:zinc ion binding"/>
    <property type="evidence" value="ECO:0007669"/>
    <property type="project" value="UniProtKB-KW"/>
</dbReference>
<dbReference type="eggNOG" id="arCOG06218">
    <property type="taxonomic scope" value="Archaea"/>
</dbReference>
<keyword evidence="15" id="KW-1185">Reference proteome</keyword>
<keyword evidence="11 12" id="KW-0472">Membrane</keyword>
<evidence type="ECO:0000256" key="4">
    <source>
        <dbReference type="ARBA" id="ARBA00022679"/>
    </source>
</evidence>
<evidence type="ECO:0000256" key="9">
    <source>
        <dbReference type="ARBA" id="ARBA00022833"/>
    </source>
</evidence>
<dbReference type="EC" id="2.3.2.27" evidence="3"/>
<keyword evidence="5 12" id="KW-0812">Transmembrane</keyword>
<evidence type="ECO:0000256" key="3">
    <source>
        <dbReference type="ARBA" id="ARBA00012483"/>
    </source>
</evidence>
<accession>A0A1U7EXN9</accession>
<dbReference type="Proteomes" id="UP000002698">
    <property type="component" value="Chromosome"/>
</dbReference>
<evidence type="ECO:0000256" key="10">
    <source>
        <dbReference type="ARBA" id="ARBA00022989"/>
    </source>
</evidence>
<proteinExistence type="predicted"/>
<keyword evidence="10 12" id="KW-1133">Transmembrane helix</keyword>
<gene>
    <name evidence="14" type="ordered locus">NP_3700A</name>
</gene>
<keyword evidence="8" id="KW-0833">Ubl conjugation pathway</keyword>
<protein>
    <recommendedName>
        <fullName evidence="3">RING-type E3 ubiquitin transferase</fullName>
        <ecNumber evidence="3">2.3.2.27</ecNumber>
    </recommendedName>
</protein>
<dbReference type="HOGENOM" id="CLU_095957_0_0_2"/>
<dbReference type="KEGG" id="nph:NP_3700A"/>
<evidence type="ECO:0000256" key="11">
    <source>
        <dbReference type="ARBA" id="ARBA00023136"/>
    </source>
</evidence>
<dbReference type="RefSeq" id="WP_011323559.1">
    <property type="nucleotide sequence ID" value="NC_007426.1"/>
</dbReference>
<evidence type="ECO:0000256" key="8">
    <source>
        <dbReference type="ARBA" id="ARBA00022786"/>
    </source>
</evidence>
<sequence length="260" mass="28004">MSAVGMVLGLLFAGGGVWLGWSGWQRRQERQTIAARETTDALSVTPGPTEVSGTAVTDDDRTLTAPFTDASCLLAEWQIEEWDTSGDNSSWQTLDTGTVAVPFAVDDGTGTVRVAPEGASIELTDPWRTETVEIDDEPPATVKQFLERDSTPGEATGSLLPSFGWGNEAGDRRYHQRLLRPGEEVYVHGTATRTDSRSFGDVAHEIRETADDGHRDAELFIVADGDEADVIASRRDAETRLLAGAITVALGATFFVASLF</sequence>
<evidence type="ECO:0000259" key="13">
    <source>
        <dbReference type="Pfam" id="PF12483"/>
    </source>
</evidence>
<dbReference type="InterPro" id="IPR022170">
    <property type="entry name" value="MUL1-like"/>
</dbReference>
<dbReference type="EMBL" id="CR936257">
    <property type="protein sequence ID" value="CAI49941.1"/>
    <property type="molecule type" value="Genomic_DNA"/>
</dbReference>
<evidence type="ECO:0000256" key="2">
    <source>
        <dbReference type="ARBA" id="ARBA00004141"/>
    </source>
</evidence>
<dbReference type="STRING" id="348780.NP_3700A"/>
<dbReference type="GO" id="GO:0016567">
    <property type="term" value="P:protein ubiquitination"/>
    <property type="evidence" value="ECO:0007669"/>
    <property type="project" value="InterPro"/>
</dbReference>
<dbReference type="GeneID" id="3701842"/>
<keyword evidence="9" id="KW-0862">Zinc</keyword>
<organism evidence="14 15">
    <name type="scientific">Natronomonas pharaonis (strain ATCC 35678 / DSM 2160 / CIP 103997 / JCM 8858 / NBRC 14720 / NCIMB 2260 / Gabara)</name>
    <name type="common">Halobacterium pharaonis</name>
    <dbReference type="NCBI Taxonomy" id="348780"/>
    <lineage>
        <taxon>Archaea</taxon>
        <taxon>Methanobacteriati</taxon>
        <taxon>Methanobacteriota</taxon>
        <taxon>Stenosarchaea group</taxon>
        <taxon>Halobacteria</taxon>
        <taxon>Halobacteriales</taxon>
        <taxon>Natronomonadaceae</taxon>
        <taxon>Natronomonas</taxon>
    </lineage>
</organism>
<evidence type="ECO:0000313" key="15">
    <source>
        <dbReference type="Proteomes" id="UP000002698"/>
    </source>
</evidence>
<dbReference type="GO" id="GO:0016020">
    <property type="term" value="C:membrane"/>
    <property type="evidence" value="ECO:0007669"/>
    <property type="project" value="UniProtKB-SubCell"/>
</dbReference>